<dbReference type="PaxDb" id="537011-PREVCOP_04852"/>
<dbReference type="EMBL" id="ACBX02000014">
    <property type="protein sequence ID" value="EFB35572.1"/>
    <property type="molecule type" value="Genomic_DNA"/>
</dbReference>
<dbReference type="STRING" id="537011.PREVCOP_04852"/>
<gene>
    <name evidence="1" type="ORF">PREVCOP_04852</name>
</gene>
<proteinExistence type="predicted"/>
<comment type="caution">
    <text evidence="1">The sequence shown here is derived from an EMBL/GenBank/DDBJ whole genome shotgun (WGS) entry which is preliminary data.</text>
</comment>
<dbReference type="Proteomes" id="UP000004477">
    <property type="component" value="Unassembled WGS sequence"/>
</dbReference>
<accession>D1PCC0</accession>
<keyword evidence="2" id="KW-1185">Reference proteome</keyword>
<dbReference type="HOGENOM" id="CLU_3237610_0_0_10"/>
<evidence type="ECO:0000313" key="1">
    <source>
        <dbReference type="EMBL" id="EFB35572.1"/>
    </source>
</evidence>
<evidence type="ECO:0000313" key="2">
    <source>
        <dbReference type="Proteomes" id="UP000004477"/>
    </source>
</evidence>
<protein>
    <submittedName>
        <fullName evidence="1">Uncharacterized protein</fullName>
    </submittedName>
</protein>
<name>D1PCC0_9BACT</name>
<organism evidence="1 2">
    <name type="scientific">Segatella copri DSM 18205</name>
    <dbReference type="NCBI Taxonomy" id="537011"/>
    <lineage>
        <taxon>Bacteria</taxon>
        <taxon>Pseudomonadati</taxon>
        <taxon>Bacteroidota</taxon>
        <taxon>Bacteroidia</taxon>
        <taxon>Bacteroidales</taxon>
        <taxon>Prevotellaceae</taxon>
        <taxon>Segatella</taxon>
    </lineage>
</organism>
<sequence length="43" mass="4926">MDCSPRTAFPFAFVSFLCEAYEEILFTLHLSLGIPCVYRHSGR</sequence>
<reference evidence="1" key="1">
    <citation type="submission" date="2009-11" db="EMBL/GenBank/DDBJ databases">
        <authorList>
            <person name="Weinstock G."/>
            <person name="Sodergren E."/>
            <person name="Clifton S."/>
            <person name="Fulton L."/>
            <person name="Fulton B."/>
            <person name="Courtney L."/>
            <person name="Fronick C."/>
            <person name="Harrison M."/>
            <person name="Strong C."/>
            <person name="Farmer C."/>
            <person name="Delahaunty K."/>
            <person name="Markovic C."/>
            <person name="Hall O."/>
            <person name="Minx P."/>
            <person name="Tomlinson C."/>
            <person name="Mitreva M."/>
            <person name="Nelson J."/>
            <person name="Hou S."/>
            <person name="Wollam A."/>
            <person name="Pepin K.H."/>
            <person name="Johnson M."/>
            <person name="Bhonagiri V."/>
            <person name="Nash W.E."/>
            <person name="Warren W."/>
            <person name="Chinwalla A."/>
            <person name="Mardis E.R."/>
            <person name="Wilson R.K."/>
        </authorList>
    </citation>
    <scope>NUCLEOTIDE SEQUENCE [LARGE SCALE GENOMIC DNA]</scope>
    <source>
        <strain evidence="1">DSM 18205</strain>
    </source>
</reference>
<dbReference type="AlphaFoldDB" id="D1PCC0"/>